<feature type="region of interest" description="Disordered" evidence="1">
    <location>
        <begin position="1"/>
        <end position="89"/>
    </location>
</feature>
<dbReference type="EMBL" id="BMAT01008086">
    <property type="protein sequence ID" value="GFR77665.1"/>
    <property type="molecule type" value="Genomic_DNA"/>
</dbReference>
<evidence type="ECO:0000256" key="1">
    <source>
        <dbReference type="SAM" id="MobiDB-lite"/>
    </source>
</evidence>
<reference evidence="2 3" key="1">
    <citation type="journal article" date="2021" name="Elife">
        <title>Chloroplast acquisition without the gene transfer in kleptoplastic sea slugs, Plakobranchus ocellatus.</title>
        <authorList>
            <person name="Maeda T."/>
            <person name="Takahashi S."/>
            <person name="Yoshida T."/>
            <person name="Shimamura S."/>
            <person name="Takaki Y."/>
            <person name="Nagai Y."/>
            <person name="Toyoda A."/>
            <person name="Suzuki Y."/>
            <person name="Arimoto A."/>
            <person name="Ishii H."/>
            <person name="Satoh N."/>
            <person name="Nishiyama T."/>
            <person name="Hasebe M."/>
            <person name="Maruyama T."/>
            <person name="Minagawa J."/>
            <person name="Obokata J."/>
            <person name="Shigenobu S."/>
        </authorList>
    </citation>
    <scope>NUCLEOTIDE SEQUENCE [LARGE SCALE GENOMIC DNA]</scope>
</reference>
<dbReference type="AlphaFoldDB" id="A0AAV4FY61"/>
<sequence>MDELKSRWSEDESERGHPARQTTICETVTGRGDSPCWLSEPRRPTYRGAEGRRDNLMVPPPSPPLSSSSSSSYLHPFDDTSSRGFQSSR</sequence>
<dbReference type="Proteomes" id="UP000762676">
    <property type="component" value="Unassembled WGS sequence"/>
</dbReference>
<gene>
    <name evidence="2" type="ORF">ElyMa_003974700</name>
</gene>
<evidence type="ECO:0000313" key="2">
    <source>
        <dbReference type="EMBL" id="GFR77665.1"/>
    </source>
</evidence>
<comment type="caution">
    <text evidence="2">The sequence shown here is derived from an EMBL/GenBank/DDBJ whole genome shotgun (WGS) entry which is preliminary data.</text>
</comment>
<evidence type="ECO:0000313" key="3">
    <source>
        <dbReference type="Proteomes" id="UP000762676"/>
    </source>
</evidence>
<keyword evidence="3" id="KW-1185">Reference proteome</keyword>
<protein>
    <submittedName>
        <fullName evidence="2">Uncharacterized protein</fullName>
    </submittedName>
</protein>
<name>A0AAV4FY61_9GAST</name>
<accession>A0AAV4FY61</accession>
<feature type="compositionally biased region" description="Basic and acidic residues" evidence="1">
    <location>
        <begin position="1"/>
        <end position="17"/>
    </location>
</feature>
<organism evidence="2 3">
    <name type="scientific">Elysia marginata</name>
    <dbReference type="NCBI Taxonomy" id="1093978"/>
    <lineage>
        <taxon>Eukaryota</taxon>
        <taxon>Metazoa</taxon>
        <taxon>Spiralia</taxon>
        <taxon>Lophotrochozoa</taxon>
        <taxon>Mollusca</taxon>
        <taxon>Gastropoda</taxon>
        <taxon>Heterobranchia</taxon>
        <taxon>Euthyneura</taxon>
        <taxon>Panpulmonata</taxon>
        <taxon>Sacoglossa</taxon>
        <taxon>Placobranchoidea</taxon>
        <taxon>Plakobranchidae</taxon>
        <taxon>Elysia</taxon>
    </lineage>
</organism>
<proteinExistence type="predicted"/>